<reference evidence="1 2" key="2">
    <citation type="submission" date="2014-11" db="EMBL/GenBank/DDBJ databases">
        <title>Draft genome sequence of the solvent-tolerant Pseudomonas putida S12 including megaplasmid pTTS12.</title>
        <authorList>
            <person name="Wierckx N."/>
            <person name="Nijkamp J."/>
            <person name="Ballerstedt H."/>
            <person name="Siezen R.J."/>
            <person name="Wels M."/>
            <person name="de Ridder D."/>
            <person name="de Winde J.H."/>
            <person name="Ruijssenaars H.J."/>
        </authorList>
    </citation>
    <scope>NUCLEOTIDE SEQUENCE [LARGE SCALE GENOMIC DNA]</scope>
    <source>
        <strain evidence="1 2">S12</strain>
    </source>
</reference>
<organism evidence="1 2">
    <name type="scientific">Pseudomonas putida S12</name>
    <dbReference type="NCBI Taxonomy" id="1215087"/>
    <lineage>
        <taxon>Bacteria</taxon>
        <taxon>Pseudomonadati</taxon>
        <taxon>Pseudomonadota</taxon>
        <taxon>Gammaproteobacteria</taxon>
        <taxon>Pseudomonadales</taxon>
        <taxon>Pseudomonadaceae</taxon>
        <taxon>Pseudomonas</taxon>
    </lineage>
</organism>
<evidence type="ECO:0000313" key="2">
    <source>
        <dbReference type="Proteomes" id="UP000017753"/>
    </source>
</evidence>
<proteinExistence type="predicted"/>
<dbReference type="RefSeq" id="WP_014591511.1">
    <property type="nucleotide sequence ID" value="NZ_ALNR01000230.1"/>
</dbReference>
<reference evidence="1 2" key="1">
    <citation type="submission" date="2014-11" db="EMBL/GenBank/DDBJ databases">
        <title>Complete genome sequence of Pseudomonas putida S12 including megaplasmid pTTS12.</title>
        <authorList>
            <person name="Kuepper J."/>
            <person name="Ruijssenaars H.J."/>
            <person name="Blank L.M."/>
            <person name="de Winde J.H."/>
            <person name="Wierckx N."/>
        </authorList>
    </citation>
    <scope>NUCLEOTIDE SEQUENCE [LARGE SCALE GENOMIC DNA]</scope>
    <source>
        <strain evidence="1 2">S12</strain>
    </source>
</reference>
<sequence>MNQLHEHGTLTPLAEANGKTMHESHLEADASTPQAIEHEALLASIEMLNKKLVATTLARVQKEGAIRKHLEQCQQQLAASNQAREGLSITVTTALKKLALAASTQADRLDSVEARLTRLAEHQCECMSQSAASWPAYLERHAVSLVALAVAVFTLGLHLLG</sequence>
<evidence type="ECO:0000313" key="1">
    <source>
        <dbReference type="EMBL" id="AJA15502.1"/>
    </source>
</evidence>
<name>A0AA34WT42_PSEPU</name>
<dbReference type="Proteomes" id="UP000017753">
    <property type="component" value="Chromosome"/>
</dbReference>
<gene>
    <name evidence="1" type="ORF">RPPX_19865</name>
</gene>
<protein>
    <submittedName>
        <fullName evidence="1">Uncharacterized protein</fullName>
    </submittedName>
</protein>
<dbReference type="AlphaFoldDB" id="A0AA34WT42"/>
<accession>A0AA34WT42</accession>
<dbReference type="EMBL" id="CP009974">
    <property type="protein sequence ID" value="AJA15502.1"/>
    <property type="molecule type" value="Genomic_DNA"/>
</dbReference>